<dbReference type="EMBL" id="WWVX01000004">
    <property type="protein sequence ID" value="MZL69515.1"/>
    <property type="molecule type" value="Genomic_DNA"/>
</dbReference>
<dbReference type="GO" id="GO:0003677">
    <property type="term" value="F:DNA binding"/>
    <property type="evidence" value="ECO:0007669"/>
    <property type="project" value="UniProtKB-KW"/>
</dbReference>
<keyword evidence="4" id="KW-1185">Reference proteome</keyword>
<dbReference type="SUPFAM" id="SSF55136">
    <property type="entry name" value="Probable bacterial effector-binding domain"/>
    <property type="match status" value="1"/>
</dbReference>
<dbReference type="Proteomes" id="UP000184089">
    <property type="component" value="Unassembled WGS sequence"/>
</dbReference>
<gene>
    <name evidence="1" type="ORF">GT747_07050</name>
    <name evidence="2" type="ORF">SAMN05444424_0614</name>
</gene>
<sequence length="156" mass="18090">MRRQTVECLQLEELTLYGLWQPSSDKTVARDIPALSRRYRAAIRRQGEQVLPFYVLSRDYDEASGRFSLFVGGAQPYPALRELTLPAGLYGRMVVRPRWAFLWGAAVGAAKRYFYTRWLPDSPYRACGLEFERHTEKSLGRRPSVDLLFSIREKIL</sequence>
<name>A0AAQ1MC42_9FIRM</name>
<evidence type="ECO:0000313" key="3">
    <source>
        <dbReference type="Proteomes" id="UP000184089"/>
    </source>
</evidence>
<dbReference type="RefSeq" id="WP_021659110.1">
    <property type="nucleotide sequence ID" value="NZ_FQVY01000001.1"/>
</dbReference>
<comment type="caution">
    <text evidence="2">The sequence shown here is derived from an EMBL/GenBank/DDBJ whole genome shotgun (WGS) entry which is preliminary data.</text>
</comment>
<evidence type="ECO:0000313" key="1">
    <source>
        <dbReference type="EMBL" id="MZL69515.1"/>
    </source>
</evidence>
<dbReference type="InterPro" id="IPR011256">
    <property type="entry name" value="Reg_factor_effector_dom_sf"/>
</dbReference>
<organism evidence="2 3">
    <name type="scientific">Bittarella massiliensis</name>
    <name type="common">ex Durand et al. 2017</name>
    <dbReference type="NCBI Taxonomy" id="1720313"/>
    <lineage>
        <taxon>Bacteria</taxon>
        <taxon>Bacillati</taxon>
        <taxon>Bacillota</taxon>
        <taxon>Clostridia</taxon>
        <taxon>Eubacteriales</taxon>
        <taxon>Oscillospiraceae</taxon>
        <taxon>Bittarella (ex Durand et al. 2017)</taxon>
    </lineage>
</organism>
<protein>
    <submittedName>
        <fullName evidence="1">AraC family transcriptional regulator</fullName>
    </submittedName>
    <submittedName>
        <fullName evidence="2">Predicted transcriptional regulator YdeE, contains AraC-type DNA-binding domain</fullName>
    </submittedName>
</protein>
<dbReference type="EMBL" id="FQVY01000001">
    <property type="protein sequence ID" value="SHF76798.1"/>
    <property type="molecule type" value="Genomic_DNA"/>
</dbReference>
<dbReference type="Proteomes" id="UP000474718">
    <property type="component" value="Unassembled WGS sequence"/>
</dbReference>
<accession>A0AAQ1MC42</accession>
<keyword evidence="2" id="KW-0238">DNA-binding</keyword>
<reference evidence="1 4" key="3">
    <citation type="journal article" date="2019" name="Nat. Med.">
        <title>A library of human gut bacterial isolates paired with longitudinal multiomics data enables mechanistic microbiome research.</title>
        <authorList>
            <person name="Poyet M."/>
            <person name="Groussin M."/>
            <person name="Gibbons S.M."/>
            <person name="Avila-Pacheco J."/>
            <person name="Jiang X."/>
            <person name="Kearney S.M."/>
            <person name="Perrotta A.R."/>
            <person name="Berdy B."/>
            <person name="Zhao S."/>
            <person name="Lieberman T.D."/>
            <person name="Swanson P.K."/>
            <person name="Smith M."/>
            <person name="Roesemann S."/>
            <person name="Alexander J.E."/>
            <person name="Rich S.A."/>
            <person name="Livny J."/>
            <person name="Vlamakis H."/>
            <person name="Clish C."/>
            <person name="Bullock K."/>
            <person name="Deik A."/>
            <person name="Scott J."/>
            <person name="Pierce K.A."/>
            <person name="Xavier R.J."/>
            <person name="Alm E.J."/>
        </authorList>
    </citation>
    <scope>NUCLEOTIDE SEQUENCE [LARGE SCALE GENOMIC DNA]</scope>
    <source>
        <strain evidence="1 4">BIOML-A2</strain>
    </source>
</reference>
<reference evidence="3" key="1">
    <citation type="submission" date="2016-11" db="EMBL/GenBank/DDBJ databases">
        <authorList>
            <person name="Jaros S."/>
            <person name="Januszkiewicz K."/>
            <person name="Wedrychowicz H."/>
        </authorList>
    </citation>
    <scope>NUCLEOTIDE SEQUENCE [LARGE SCALE GENOMIC DNA]</scope>
    <source>
        <strain evidence="3">DSM 4029</strain>
    </source>
</reference>
<reference evidence="2" key="2">
    <citation type="submission" date="2016-11" db="EMBL/GenBank/DDBJ databases">
        <authorList>
            <person name="Varghese N."/>
            <person name="Submissions S."/>
        </authorList>
    </citation>
    <scope>NUCLEOTIDE SEQUENCE</scope>
    <source>
        <strain evidence="2">DSM 4029</strain>
    </source>
</reference>
<evidence type="ECO:0000313" key="4">
    <source>
        <dbReference type="Proteomes" id="UP000474718"/>
    </source>
</evidence>
<dbReference type="AlphaFoldDB" id="A0AAQ1MC42"/>
<proteinExistence type="predicted"/>
<dbReference type="Gene3D" id="3.20.80.10">
    <property type="entry name" value="Regulatory factor, effector binding domain"/>
    <property type="match status" value="1"/>
</dbReference>
<evidence type="ECO:0000313" key="2">
    <source>
        <dbReference type="EMBL" id="SHF76798.1"/>
    </source>
</evidence>